<evidence type="ECO:0000256" key="8">
    <source>
        <dbReference type="PIRSR" id="PIRSR602401-1"/>
    </source>
</evidence>
<evidence type="ECO:0000256" key="2">
    <source>
        <dbReference type="ARBA" id="ARBA00010617"/>
    </source>
</evidence>
<dbReference type="PANTHER" id="PTHR47955">
    <property type="entry name" value="CYTOCHROME P450 FAMILY 71 PROTEIN"/>
    <property type="match status" value="1"/>
</dbReference>
<dbReference type="OMA" id="HENKDGV"/>
<dbReference type="InterPro" id="IPR001128">
    <property type="entry name" value="Cyt_P450"/>
</dbReference>
<dbReference type="OrthoDB" id="2789670at2759"/>
<dbReference type="PRINTS" id="PR00463">
    <property type="entry name" value="EP450I"/>
</dbReference>
<dbReference type="Gramene" id="Manes.13G021800.1.v8.1">
    <property type="protein sequence ID" value="Manes.13G021800.1.v8.1.CDS"/>
    <property type="gene ID" value="Manes.13G021800.v8.1"/>
</dbReference>
<accession>A0A2C9UMW4</accession>
<dbReference type="InterPro" id="IPR002401">
    <property type="entry name" value="Cyt_P450_E_grp-I"/>
</dbReference>
<keyword evidence="3 8" id="KW-0349">Heme</keyword>
<evidence type="ECO:0000313" key="12">
    <source>
        <dbReference type="Proteomes" id="UP000091857"/>
    </source>
</evidence>
<evidence type="ECO:0000256" key="9">
    <source>
        <dbReference type="RuleBase" id="RU000461"/>
    </source>
</evidence>
<gene>
    <name evidence="11" type="ORF">MANES_13G021800v8</name>
</gene>
<protein>
    <recommendedName>
        <fullName evidence="13">Cytochrome P450</fullName>
    </recommendedName>
</protein>
<dbReference type="PRINTS" id="PR00385">
    <property type="entry name" value="P450"/>
</dbReference>
<dbReference type="Pfam" id="PF00067">
    <property type="entry name" value="p450"/>
    <property type="match status" value="1"/>
</dbReference>
<dbReference type="AlphaFoldDB" id="A0A2C9UMW4"/>
<feature type="binding site" description="axial binding residue" evidence="8">
    <location>
        <position position="447"/>
    </location>
    <ligand>
        <name>heme</name>
        <dbReference type="ChEBI" id="CHEBI:30413"/>
    </ligand>
    <ligandPart>
        <name>Fe</name>
        <dbReference type="ChEBI" id="CHEBI:18248"/>
    </ligandPart>
</feature>
<evidence type="ECO:0000256" key="3">
    <source>
        <dbReference type="ARBA" id="ARBA00022617"/>
    </source>
</evidence>
<dbReference type="GO" id="GO:0016705">
    <property type="term" value="F:oxidoreductase activity, acting on paired donors, with incorporation or reduction of molecular oxygen"/>
    <property type="evidence" value="ECO:0007669"/>
    <property type="project" value="InterPro"/>
</dbReference>
<dbReference type="SUPFAM" id="SSF48264">
    <property type="entry name" value="Cytochrome P450"/>
    <property type="match status" value="1"/>
</dbReference>
<reference evidence="12" key="1">
    <citation type="journal article" date="2016" name="Nat. Biotechnol.">
        <title>Sequencing wild and cultivated cassava and related species reveals extensive interspecific hybridization and genetic diversity.</title>
        <authorList>
            <person name="Bredeson J.V."/>
            <person name="Lyons J.B."/>
            <person name="Prochnik S.E."/>
            <person name="Wu G.A."/>
            <person name="Ha C.M."/>
            <person name="Edsinger-Gonzales E."/>
            <person name="Grimwood J."/>
            <person name="Schmutz J."/>
            <person name="Rabbi I.Y."/>
            <person name="Egesi C."/>
            <person name="Nauluvula P."/>
            <person name="Lebot V."/>
            <person name="Ndunguru J."/>
            <person name="Mkamilo G."/>
            <person name="Bart R.S."/>
            <person name="Setter T.L."/>
            <person name="Gleadow R.M."/>
            <person name="Kulakow P."/>
            <person name="Ferguson M.E."/>
            <person name="Rounsley S."/>
            <person name="Rokhsar D.S."/>
        </authorList>
    </citation>
    <scope>NUCLEOTIDE SEQUENCE [LARGE SCALE GENOMIC DNA]</scope>
    <source>
        <strain evidence="12">cv. AM560-2</strain>
    </source>
</reference>
<keyword evidence="6 8" id="KW-0408">Iron</keyword>
<keyword evidence="10" id="KW-0732">Signal</keyword>
<dbReference type="PANTHER" id="PTHR47955:SF19">
    <property type="entry name" value="CYTOCHROME P450 71A9-LIKE ISOFORM X1"/>
    <property type="match status" value="1"/>
</dbReference>
<evidence type="ECO:0000256" key="6">
    <source>
        <dbReference type="ARBA" id="ARBA00023004"/>
    </source>
</evidence>
<keyword evidence="4 8" id="KW-0479">Metal-binding</keyword>
<keyword evidence="7 9" id="KW-0503">Monooxygenase</keyword>
<evidence type="ECO:0000256" key="4">
    <source>
        <dbReference type="ARBA" id="ARBA00022723"/>
    </source>
</evidence>
<name>A0A2C9UMW4_MANES</name>
<evidence type="ECO:0000256" key="7">
    <source>
        <dbReference type="ARBA" id="ARBA00023033"/>
    </source>
</evidence>
<dbReference type="CDD" id="cd11072">
    <property type="entry name" value="CYP71-like"/>
    <property type="match status" value="1"/>
</dbReference>
<keyword evidence="12" id="KW-1185">Reference proteome</keyword>
<dbReference type="InterPro" id="IPR036396">
    <property type="entry name" value="Cyt_P450_sf"/>
</dbReference>
<dbReference type="FunFam" id="1.10.630.10:FF:000011">
    <property type="entry name" value="Cytochrome P450 83B1"/>
    <property type="match status" value="1"/>
</dbReference>
<evidence type="ECO:0000313" key="11">
    <source>
        <dbReference type="EMBL" id="OAY32486.1"/>
    </source>
</evidence>
<sequence length="506" mass="58026">MILYTLCLWMPVFLLPFLLLIKRNMKVECENKQLPPSPHKFPIIGNLHQLRGLPHYSLWQLSKKYGPVMLLQFGRVPAVVISSADAAEEVLKVNDLLCCSRPPLAGAGRLSYNYLDIAFAPYGDYWREIRKICVLELFSTKRVQSFRFIREEEVALLIDSISQFSSSANPVDLTEKFLTLSANITFRMAFGTNFRETDFEKDRFKRLVDDAQALLGSFSANEYFPHLGWIFDKVSGYHTRTERVFHELDTFFKRVIDDHIELGHGRTDKGEEDIIDVLLRTEKEQTGVGSIQLTKDHIKAVLMDLFLAGTNTSAVVLIWAMSELARNPRVMKKAQQEVRDIIGNKARVTESDIGELHYLKLVIKETLRLHPPGPFLLPREAMSKFKINGYDIYPKTLIQINIWAIGRDPKYWKDPEEFFPERFLDSSIEFKGQDFEFLPFGAGRRGCPAIYMGTISVELVLANLLYYFDWKLPNGGEGINMEEKAVPSLTVSKKEALQLVPVNFLQ</sequence>
<feature type="signal peptide" evidence="10">
    <location>
        <begin position="1"/>
        <end position="29"/>
    </location>
</feature>
<evidence type="ECO:0000256" key="1">
    <source>
        <dbReference type="ARBA" id="ARBA00001971"/>
    </source>
</evidence>
<keyword evidence="5 9" id="KW-0560">Oxidoreductase</keyword>
<evidence type="ECO:0000256" key="10">
    <source>
        <dbReference type="SAM" id="SignalP"/>
    </source>
</evidence>
<dbReference type="Gene3D" id="1.10.630.10">
    <property type="entry name" value="Cytochrome P450"/>
    <property type="match status" value="1"/>
</dbReference>
<proteinExistence type="inferred from homology"/>
<dbReference type="GO" id="GO:0004497">
    <property type="term" value="F:monooxygenase activity"/>
    <property type="evidence" value="ECO:0007669"/>
    <property type="project" value="UniProtKB-KW"/>
</dbReference>
<evidence type="ECO:0008006" key="13">
    <source>
        <dbReference type="Google" id="ProtNLM"/>
    </source>
</evidence>
<feature type="chain" id="PRO_5012835831" description="Cytochrome P450" evidence="10">
    <location>
        <begin position="30"/>
        <end position="506"/>
    </location>
</feature>
<dbReference type="Proteomes" id="UP000091857">
    <property type="component" value="Chromosome 13"/>
</dbReference>
<dbReference type="InterPro" id="IPR017972">
    <property type="entry name" value="Cyt_P450_CS"/>
</dbReference>
<evidence type="ECO:0000256" key="5">
    <source>
        <dbReference type="ARBA" id="ARBA00023002"/>
    </source>
</evidence>
<dbReference type="GO" id="GO:0020037">
    <property type="term" value="F:heme binding"/>
    <property type="evidence" value="ECO:0007669"/>
    <property type="project" value="InterPro"/>
</dbReference>
<comment type="cofactor">
    <cofactor evidence="1 8">
        <name>heme</name>
        <dbReference type="ChEBI" id="CHEBI:30413"/>
    </cofactor>
</comment>
<organism evidence="11 12">
    <name type="scientific">Manihot esculenta</name>
    <name type="common">Cassava</name>
    <name type="synonym">Jatropha manihot</name>
    <dbReference type="NCBI Taxonomy" id="3983"/>
    <lineage>
        <taxon>Eukaryota</taxon>
        <taxon>Viridiplantae</taxon>
        <taxon>Streptophyta</taxon>
        <taxon>Embryophyta</taxon>
        <taxon>Tracheophyta</taxon>
        <taxon>Spermatophyta</taxon>
        <taxon>Magnoliopsida</taxon>
        <taxon>eudicotyledons</taxon>
        <taxon>Gunneridae</taxon>
        <taxon>Pentapetalae</taxon>
        <taxon>rosids</taxon>
        <taxon>fabids</taxon>
        <taxon>Malpighiales</taxon>
        <taxon>Euphorbiaceae</taxon>
        <taxon>Crotonoideae</taxon>
        <taxon>Manihoteae</taxon>
        <taxon>Manihot</taxon>
    </lineage>
</organism>
<dbReference type="GO" id="GO:0005506">
    <property type="term" value="F:iron ion binding"/>
    <property type="evidence" value="ECO:0007669"/>
    <property type="project" value="InterPro"/>
</dbReference>
<dbReference type="PROSITE" id="PS00086">
    <property type="entry name" value="CYTOCHROME_P450"/>
    <property type="match status" value="1"/>
</dbReference>
<dbReference type="EMBL" id="CM004399">
    <property type="protein sequence ID" value="OAY32486.1"/>
    <property type="molecule type" value="Genomic_DNA"/>
</dbReference>
<comment type="caution">
    <text evidence="11">The sequence shown here is derived from an EMBL/GenBank/DDBJ whole genome shotgun (WGS) entry which is preliminary data.</text>
</comment>
<comment type="similarity">
    <text evidence="2 9">Belongs to the cytochrome P450 family.</text>
</comment>